<dbReference type="PANTHER" id="PTHR11132">
    <property type="entry name" value="SOLUTE CARRIER FAMILY 35"/>
    <property type="match status" value="1"/>
</dbReference>
<dbReference type="InterPro" id="IPR050186">
    <property type="entry name" value="TPT_transporter"/>
</dbReference>
<feature type="transmembrane region" description="Helical" evidence="5">
    <location>
        <begin position="120"/>
        <end position="144"/>
    </location>
</feature>
<organism evidence="7 8">
    <name type="scientific">Cymbomonas tetramitiformis</name>
    <dbReference type="NCBI Taxonomy" id="36881"/>
    <lineage>
        <taxon>Eukaryota</taxon>
        <taxon>Viridiplantae</taxon>
        <taxon>Chlorophyta</taxon>
        <taxon>Pyramimonadophyceae</taxon>
        <taxon>Pyramimonadales</taxon>
        <taxon>Pyramimonadaceae</taxon>
        <taxon>Cymbomonas</taxon>
    </lineage>
</organism>
<evidence type="ECO:0000256" key="3">
    <source>
        <dbReference type="ARBA" id="ARBA00022989"/>
    </source>
</evidence>
<dbReference type="InterPro" id="IPR004853">
    <property type="entry name" value="Sugar_P_trans_dom"/>
</dbReference>
<feature type="transmembrane region" description="Helical" evidence="5">
    <location>
        <begin position="287"/>
        <end position="308"/>
    </location>
</feature>
<feature type="transmembrane region" description="Helical" evidence="5">
    <location>
        <begin position="191"/>
        <end position="211"/>
    </location>
</feature>
<evidence type="ECO:0000256" key="1">
    <source>
        <dbReference type="ARBA" id="ARBA00004141"/>
    </source>
</evidence>
<keyword evidence="4 5" id="KW-0472">Membrane</keyword>
<evidence type="ECO:0000259" key="6">
    <source>
        <dbReference type="Pfam" id="PF03151"/>
    </source>
</evidence>
<feature type="domain" description="Sugar phosphate transporter" evidence="6">
    <location>
        <begin position="3"/>
        <end position="306"/>
    </location>
</feature>
<evidence type="ECO:0000313" key="7">
    <source>
        <dbReference type="EMBL" id="KAK3282284.1"/>
    </source>
</evidence>
<proteinExistence type="predicted"/>
<name>A0AAE0GQ14_9CHLO</name>
<feature type="transmembrane region" description="Helical" evidence="5">
    <location>
        <begin position="41"/>
        <end position="64"/>
    </location>
</feature>
<reference evidence="7 8" key="1">
    <citation type="journal article" date="2015" name="Genome Biol. Evol.">
        <title>Comparative Genomics of a Bacterivorous Green Alga Reveals Evolutionary Causalities and Consequences of Phago-Mixotrophic Mode of Nutrition.</title>
        <authorList>
            <person name="Burns J.A."/>
            <person name="Paasch A."/>
            <person name="Narechania A."/>
            <person name="Kim E."/>
        </authorList>
    </citation>
    <scope>NUCLEOTIDE SEQUENCE [LARGE SCALE GENOMIC DNA]</scope>
    <source>
        <strain evidence="7 8">PLY_AMNH</strain>
    </source>
</reference>
<comment type="caution">
    <text evidence="7">The sequence shown here is derived from an EMBL/GenBank/DDBJ whole genome shotgun (WGS) entry which is preliminary data.</text>
</comment>
<dbReference type="AlphaFoldDB" id="A0AAE0GQ14"/>
<feature type="transmembrane region" description="Helical" evidence="5">
    <location>
        <begin position="223"/>
        <end position="247"/>
    </location>
</feature>
<feature type="transmembrane region" description="Helical" evidence="5">
    <location>
        <begin position="76"/>
        <end position="100"/>
    </location>
</feature>
<dbReference type="Proteomes" id="UP001190700">
    <property type="component" value="Unassembled WGS sequence"/>
</dbReference>
<dbReference type="Pfam" id="PF03151">
    <property type="entry name" value="TPT"/>
    <property type="match status" value="1"/>
</dbReference>
<comment type="subcellular location">
    <subcellularLocation>
        <location evidence="1">Membrane</location>
        <topology evidence="1">Multi-pass membrane protein</topology>
    </subcellularLocation>
</comment>
<feature type="transmembrane region" description="Helical" evidence="5">
    <location>
        <begin position="151"/>
        <end position="171"/>
    </location>
</feature>
<keyword evidence="7" id="KW-0031">Aminopeptidase</keyword>
<keyword evidence="3 5" id="KW-1133">Transmembrane helix</keyword>
<dbReference type="EMBL" id="LGRX02003396">
    <property type="protein sequence ID" value="KAK3282284.1"/>
    <property type="molecule type" value="Genomic_DNA"/>
</dbReference>
<evidence type="ECO:0000256" key="4">
    <source>
        <dbReference type="ARBA" id="ARBA00023136"/>
    </source>
</evidence>
<dbReference type="GO" id="GO:0004177">
    <property type="term" value="F:aminopeptidase activity"/>
    <property type="evidence" value="ECO:0007669"/>
    <property type="project" value="UniProtKB-KW"/>
</dbReference>
<evidence type="ECO:0000256" key="2">
    <source>
        <dbReference type="ARBA" id="ARBA00022692"/>
    </source>
</evidence>
<keyword evidence="2 5" id="KW-0812">Transmembrane</keyword>
<accession>A0AAE0GQ14</accession>
<evidence type="ECO:0000256" key="5">
    <source>
        <dbReference type="SAM" id="Phobius"/>
    </source>
</evidence>
<keyword evidence="8" id="KW-1185">Reference proteome</keyword>
<protein>
    <submittedName>
        <fullName evidence="7">Aminopeptidase 2 mitochondrial</fullName>
    </submittedName>
</protein>
<gene>
    <name evidence="7" type="ORF">CYMTET_9975</name>
</gene>
<keyword evidence="7" id="KW-0645">Protease</keyword>
<dbReference type="GO" id="GO:0016020">
    <property type="term" value="C:membrane"/>
    <property type="evidence" value="ECO:0007669"/>
    <property type="project" value="UniProtKB-SubCell"/>
</dbReference>
<sequence length="322" mass="33339">MVASMGLAWYSANTVYNLTNKMLFNTWSCPWTVTAIHLSYAALYSLISWGLQAAGVPGSASMLAGRRPRSGRIPGALAPIVVAHGLGHICTQVSMAAVAVSFSTTIKAAEPLIYVGLSSYLLGLSYATPVLLSLVPIIAGVGIASFTEATFSAVGFCGAMASNVLYAFRAVASKSLASEESEGGGEALSPLTTYGLVSCGAAPFAIAAALWQEAGKAQATLPLAIDAAGGPAQFALLLFGSCALFHLDNQLSFAVLNYVSAVTHGVASAGKRMFTIVVSIIVFRNPISALNCIGMSIAMAGVLAYNYLLPRYPPKRKRIASA</sequence>
<keyword evidence="7" id="KW-0378">Hydrolase</keyword>
<evidence type="ECO:0000313" key="8">
    <source>
        <dbReference type="Proteomes" id="UP001190700"/>
    </source>
</evidence>